<name>A0ABV3T287_9ACTN</name>
<feature type="transmembrane region" description="Helical" evidence="1">
    <location>
        <begin position="67"/>
        <end position="89"/>
    </location>
</feature>
<dbReference type="Proteomes" id="UP001556631">
    <property type="component" value="Unassembled WGS sequence"/>
</dbReference>
<dbReference type="InterPro" id="IPR005133">
    <property type="entry name" value="PhaG_MnhG_YufB"/>
</dbReference>
<accession>A0ABV3T287</accession>
<dbReference type="Pfam" id="PF03334">
    <property type="entry name" value="PhaG_MnhG_YufB"/>
    <property type="match status" value="1"/>
</dbReference>
<gene>
    <name evidence="2" type="ORF">AB3X52_16945</name>
</gene>
<keyword evidence="1" id="KW-1133">Transmembrane helix</keyword>
<keyword evidence="3" id="KW-1185">Reference proteome</keyword>
<dbReference type="EMBL" id="JBFPJR010000039">
    <property type="protein sequence ID" value="MEX0429309.1"/>
    <property type="molecule type" value="Genomic_DNA"/>
</dbReference>
<evidence type="ECO:0000256" key="1">
    <source>
        <dbReference type="SAM" id="Phobius"/>
    </source>
</evidence>
<keyword evidence="1" id="KW-0472">Membrane</keyword>
<sequence length="103" mass="10408">MSGVDVVAAVLLGAGALVLVIGALGLVVRRDVRDRIHYASLVAVLGAPLVVVGLALTAGSWHPALKLLLIGVLLAGTGPVLSTVTGRAVERSTGPGREGVRER</sequence>
<evidence type="ECO:0000313" key="2">
    <source>
        <dbReference type="EMBL" id="MEX0429309.1"/>
    </source>
</evidence>
<keyword evidence="1" id="KW-0812">Transmembrane</keyword>
<comment type="caution">
    <text evidence="2">The sequence shown here is derived from an EMBL/GenBank/DDBJ whole genome shotgun (WGS) entry which is preliminary data.</text>
</comment>
<protein>
    <submittedName>
        <fullName evidence="2">Cation:proton antiporter</fullName>
    </submittedName>
</protein>
<feature type="transmembrane region" description="Helical" evidence="1">
    <location>
        <begin position="6"/>
        <end position="28"/>
    </location>
</feature>
<evidence type="ECO:0000313" key="3">
    <source>
        <dbReference type="Proteomes" id="UP001556631"/>
    </source>
</evidence>
<proteinExistence type="predicted"/>
<organism evidence="2 3">
    <name type="scientific">Nocardioides eburneus</name>
    <dbReference type="NCBI Taxonomy" id="3231482"/>
    <lineage>
        <taxon>Bacteria</taxon>
        <taxon>Bacillati</taxon>
        <taxon>Actinomycetota</taxon>
        <taxon>Actinomycetes</taxon>
        <taxon>Propionibacteriales</taxon>
        <taxon>Nocardioidaceae</taxon>
        <taxon>Nocardioides</taxon>
    </lineage>
</organism>
<dbReference type="RefSeq" id="WP_367995275.1">
    <property type="nucleotide sequence ID" value="NZ_JBFPJR010000039.1"/>
</dbReference>
<reference evidence="2 3" key="1">
    <citation type="submission" date="2024-07" db="EMBL/GenBank/DDBJ databases">
        <authorList>
            <person name="Lee S."/>
            <person name="Kang M."/>
        </authorList>
    </citation>
    <scope>NUCLEOTIDE SEQUENCE [LARGE SCALE GENOMIC DNA]</scope>
    <source>
        <strain evidence="2 3">DS6</strain>
    </source>
</reference>
<feature type="transmembrane region" description="Helical" evidence="1">
    <location>
        <begin position="40"/>
        <end position="61"/>
    </location>
</feature>